<gene>
    <name evidence="14" type="primary">AVEN_124396_1</name>
    <name evidence="14" type="ORF">TNIN_158811</name>
</gene>
<dbReference type="Pfam" id="PF00858">
    <property type="entry name" value="ASC"/>
    <property type="match status" value="1"/>
</dbReference>
<evidence type="ECO:0000256" key="9">
    <source>
        <dbReference type="ARBA" id="ARBA00023136"/>
    </source>
</evidence>
<keyword evidence="6 13" id="KW-1133">Transmembrane helix</keyword>
<evidence type="ECO:0000256" key="13">
    <source>
        <dbReference type="SAM" id="Phobius"/>
    </source>
</evidence>
<evidence type="ECO:0000256" key="12">
    <source>
        <dbReference type="RuleBase" id="RU000679"/>
    </source>
</evidence>
<evidence type="ECO:0000256" key="2">
    <source>
        <dbReference type="ARBA" id="ARBA00007193"/>
    </source>
</evidence>
<evidence type="ECO:0000256" key="8">
    <source>
        <dbReference type="ARBA" id="ARBA00023065"/>
    </source>
</evidence>
<dbReference type="Proteomes" id="UP000886998">
    <property type="component" value="Unassembled WGS sequence"/>
</dbReference>
<evidence type="ECO:0000256" key="6">
    <source>
        <dbReference type="ARBA" id="ARBA00022989"/>
    </source>
</evidence>
<sequence>MNNFESNIKYDEKANRYKIGLPWKLETCELKDNREIAEKRFTRLRKRLQKNPHLFLEYREVLQNYLKQGIIDTKAYATVAYLRVASSNKEILTSFVASKNRIAPLKTLTLPRLELMDALLSARLSSNILKALKLDIPCFFWTDSKITYFWVRGQPERFKPFIKNRIQEIKKLTSPSNWHHCPGIQNPDDIVPRGVKISRLLNDTSWLQGPEWLRLPPEFWPVSKNKAKPIDQLTSPLPSDRINQTLAFSVCGLDFAGPLYVNNSSESCKNPISFYLLAELPEPVTSLLALRRFLARRGNCKVIYSDNAKTFLKSKQEIENLSRILSQSMVQNFIAKERIIWKNIIEDWGRFHERLMRSVKESLHKILGKALLSFEEMTTILTEIEAVLNLRSLSYVYKENDEPRPPTPMQFLIFGQNQRTYPLIPFKAVLKRNTFSPSLLDRLKKPIEEFFRCKIISSTGERNCTIDDAIVGSYYSDTDFFGICYTINSKWKQPNKTIENIKRSDKIEIEFYVDLDDRHMNASIDTVVRPKFNYPSFVVTQLGLHNNFVSLNPYQNGVEFQGGKQYEITLKQKETHLLPAPYQTNCTDYMVMWRNRGGFGPLNPSMAMEECKYNLSLEDFGCIPFRVDYPHNESICRVCEDCYNMTYVESRCEKLLGKYNQPCECQTIHVDILFNDFEITTTSYKPKLESLELVSIIGSYMGMYLGISMASASWLFEIPLSLAARFFQKRRRKEKEMQKKKPNFGKRRSHISVPLRLRRRTQVFEFNS</sequence>
<dbReference type="AlphaFoldDB" id="A0A8X6XQD6"/>
<dbReference type="EMBL" id="BMAV01011483">
    <property type="protein sequence ID" value="GFY57396.1"/>
    <property type="molecule type" value="Genomic_DNA"/>
</dbReference>
<evidence type="ECO:0000313" key="14">
    <source>
        <dbReference type="EMBL" id="GFY57396.1"/>
    </source>
</evidence>
<keyword evidence="4 12" id="KW-0894">Sodium channel</keyword>
<keyword evidence="15" id="KW-1185">Reference proteome</keyword>
<dbReference type="InterPro" id="IPR008042">
    <property type="entry name" value="Retrotrans_Pao"/>
</dbReference>
<evidence type="ECO:0000256" key="5">
    <source>
        <dbReference type="ARBA" id="ARBA00022692"/>
    </source>
</evidence>
<dbReference type="InterPro" id="IPR036397">
    <property type="entry name" value="RNaseH_sf"/>
</dbReference>
<feature type="transmembrane region" description="Helical" evidence="13">
    <location>
        <begin position="703"/>
        <end position="727"/>
    </location>
</feature>
<dbReference type="InterPro" id="IPR001873">
    <property type="entry name" value="ENaC"/>
</dbReference>
<keyword evidence="5 12" id="KW-0812">Transmembrane</keyword>
<organism evidence="14 15">
    <name type="scientific">Trichonephila inaurata madagascariensis</name>
    <dbReference type="NCBI Taxonomy" id="2747483"/>
    <lineage>
        <taxon>Eukaryota</taxon>
        <taxon>Metazoa</taxon>
        <taxon>Ecdysozoa</taxon>
        <taxon>Arthropoda</taxon>
        <taxon>Chelicerata</taxon>
        <taxon>Arachnida</taxon>
        <taxon>Araneae</taxon>
        <taxon>Araneomorphae</taxon>
        <taxon>Entelegynae</taxon>
        <taxon>Araneoidea</taxon>
        <taxon>Nephilidae</taxon>
        <taxon>Trichonephila</taxon>
        <taxon>Trichonephila inaurata</taxon>
    </lineage>
</organism>
<evidence type="ECO:0000256" key="11">
    <source>
        <dbReference type="ARBA" id="ARBA00023303"/>
    </source>
</evidence>
<evidence type="ECO:0000256" key="3">
    <source>
        <dbReference type="ARBA" id="ARBA00022448"/>
    </source>
</evidence>
<evidence type="ECO:0008006" key="16">
    <source>
        <dbReference type="Google" id="ProtNLM"/>
    </source>
</evidence>
<reference evidence="14" key="1">
    <citation type="submission" date="2020-08" db="EMBL/GenBank/DDBJ databases">
        <title>Multicomponent nature underlies the extraordinary mechanical properties of spider dragline silk.</title>
        <authorList>
            <person name="Kono N."/>
            <person name="Nakamura H."/>
            <person name="Mori M."/>
            <person name="Yoshida Y."/>
            <person name="Ohtoshi R."/>
            <person name="Malay A.D."/>
            <person name="Moran D.A.P."/>
            <person name="Tomita M."/>
            <person name="Numata K."/>
            <person name="Arakawa K."/>
        </authorList>
    </citation>
    <scope>NUCLEOTIDE SEQUENCE</scope>
</reference>
<dbReference type="GO" id="GO:0005272">
    <property type="term" value="F:sodium channel activity"/>
    <property type="evidence" value="ECO:0007669"/>
    <property type="project" value="UniProtKB-KW"/>
</dbReference>
<dbReference type="OrthoDB" id="6429528at2759"/>
<keyword evidence="9 13" id="KW-0472">Membrane</keyword>
<evidence type="ECO:0000256" key="7">
    <source>
        <dbReference type="ARBA" id="ARBA00023053"/>
    </source>
</evidence>
<evidence type="ECO:0000256" key="4">
    <source>
        <dbReference type="ARBA" id="ARBA00022461"/>
    </source>
</evidence>
<dbReference type="GO" id="GO:0003676">
    <property type="term" value="F:nucleic acid binding"/>
    <property type="evidence" value="ECO:0007669"/>
    <property type="project" value="InterPro"/>
</dbReference>
<evidence type="ECO:0000313" key="15">
    <source>
        <dbReference type="Proteomes" id="UP000886998"/>
    </source>
</evidence>
<dbReference type="PANTHER" id="PTHR47331">
    <property type="entry name" value="PHD-TYPE DOMAIN-CONTAINING PROTEIN"/>
    <property type="match status" value="1"/>
</dbReference>
<dbReference type="Gene3D" id="1.10.287.770">
    <property type="entry name" value="YojJ-like"/>
    <property type="match status" value="1"/>
</dbReference>
<dbReference type="GO" id="GO:0016020">
    <property type="term" value="C:membrane"/>
    <property type="evidence" value="ECO:0007669"/>
    <property type="project" value="UniProtKB-SubCell"/>
</dbReference>
<keyword evidence="3 12" id="KW-0813">Transport</keyword>
<keyword evidence="10 12" id="KW-0739">Sodium transport</keyword>
<proteinExistence type="inferred from homology"/>
<dbReference type="Pfam" id="PF05380">
    <property type="entry name" value="Peptidase_A17"/>
    <property type="match status" value="1"/>
</dbReference>
<comment type="similarity">
    <text evidence="2 12">Belongs to the amiloride-sensitive sodium channel (TC 1.A.6) family.</text>
</comment>
<accession>A0A8X6XQD6</accession>
<name>A0A8X6XQD6_9ARAC</name>
<protein>
    <recommendedName>
        <fullName evidence="16">Integrase catalytic domain-containing protein</fullName>
    </recommendedName>
</protein>
<comment type="subcellular location">
    <subcellularLocation>
        <location evidence="1">Membrane</location>
        <topology evidence="1">Multi-pass membrane protein</topology>
    </subcellularLocation>
</comment>
<keyword evidence="8 12" id="KW-0406">Ion transport</keyword>
<keyword evidence="7" id="KW-0915">Sodium</keyword>
<evidence type="ECO:0000256" key="10">
    <source>
        <dbReference type="ARBA" id="ARBA00023201"/>
    </source>
</evidence>
<evidence type="ECO:0000256" key="1">
    <source>
        <dbReference type="ARBA" id="ARBA00004141"/>
    </source>
</evidence>
<dbReference type="PANTHER" id="PTHR47331:SF1">
    <property type="entry name" value="GAG-LIKE PROTEIN"/>
    <property type="match status" value="1"/>
</dbReference>
<comment type="caution">
    <text evidence="14">The sequence shown here is derived from an EMBL/GenBank/DDBJ whole genome shotgun (WGS) entry which is preliminary data.</text>
</comment>
<keyword evidence="11 12" id="KW-0407">Ion channel</keyword>
<dbReference type="Gene3D" id="3.30.420.10">
    <property type="entry name" value="Ribonuclease H-like superfamily/Ribonuclease H"/>
    <property type="match status" value="1"/>
</dbReference>